<dbReference type="PANTHER" id="PTHR34597:SF6">
    <property type="entry name" value="BLR6126 PROTEIN"/>
    <property type="match status" value="1"/>
</dbReference>
<dbReference type="Pfam" id="PF03865">
    <property type="entry name" value="ShlB"/>
    <property type="match status" value="1"/>
</dbReference>
<reference evidence="6 7" key="1">
    <citation type="submission" date="2020-12" db="EMBL/GenBank/DDBJ databases">
        <title>Sphingomonas sp.</title>
        <authorList>
            <person name="Kim M.K."/>
        </authorList>
    </citation>
    <scope>NUCLEOTIDE SEQUENCE [LARGE SCALE GENOMIC DNA]</scope>
    <source>
        <strain evidence="6 7">BT552</strain>
    </source>
</reference>
<dbReference type="PANTHER" id="PTHR34597">
    <property type="entry name" value="SLR1661 PROTEIN"/>
    <property type="match status" value="1"/>
</dbReference>
<dbReference type="Proteomes" id="UP000763641">
    <property type="component" value="Unassembled WGS sequence"/>
</dbReference>
<dbReference type="Gene3D" id="2.40.160.50">
    <property type="entry name" value="membrane protein fhac: a member of the omp85/tpsb transporter family"/>
    <property type="match status" value="1"/>
</dbReference>
<name>A0ABS2D537_9SPHN</name>
<dbReference type="InterPro" id="IPR005565">
    <property type="entry name" value="Hemolysn_activator_HlyB_C"/>
</dbReference>
<proteinExistence type="predicted"/>
<keyword evidence="7" id="KW-1185">Reference proteome</keyword>
<keyword evidence="1" id="KW-0472">Membrane</keyword>
<dbReference type="Pfam" id="PF08479">
    <property type="entry name" value="POTRA_2"/>
    <property type="match status" value="1"/>
</dbReference>
<keyword evidence="1" id="KW-1134">Transmembrane beta strand</keyword>
<dbReference type="EMBL" id="JAFEMC010000001">
    <property type="protein sequence ID" value="MBM6575234.1"/>
    <property type="molecule type" value="Genomic_DNA"/>
</dbReference>
<evidence type="ECO:0000259" key="5">
    <source>
        <dbReference type="Pfam" id="PF08479"/>
    </source>
</evidence>
<dbReference type="InterPro" id="IPR051544">
    <property type="entry name" value="TPS_OM_transporter"/>
</dbReference>
<keyword evidence="3" id="KW-0998">Cell outer membrane</keyword>
<sequence>MPRLRRFLATLLIGAGGTLGSHWADAQVRLDRADPSITEQALPQATKPGETLTADPAVEAPAAVVENLAGATGVVAAITVTGRTQLPSSAFAAVLTDYVGRQLGRDELARLAGAVAGVARRSGYPFASASIEPQAMRSGILRVTLDDGRVDAVRVIGAINPVADRLLTRALVTGRGVRRSELERAILLVSDIAGVTVKSNRYTRQDGFGILLVTIAQDRASAYVQVDNRGSREVGPIRSTMLASLRGLAGPGDELSLIAAQTPLNPSEFAFLRARYAAPVANDGSILSVSGSYGRSNPGASLARLDVVGKSVDLSAAYARPLIRSRARSLWSTLEFRAIQIRQTLAGVLLRDDRLATLTGSLNGAARVGGGVLRAEASVVGGLPLSGVSHEGDARISRRDGDARFATIGYTIDWTHTLSGPISLVLASSGQLASRPLLATAEIGAGGPSFGRAYDYAERTGDNGILGSAEVRGDLGRIAPGVVERAQLYAFVDGGTVGNWRNGVGGGSLVSSGAGIRAGLFARLDGMIEVAVPLNADRFDTRNRRPRLSFRLSRSF</sequence>
<evidence type="ECO:0000256" key="1">
    <source>
        <dbReference type="ARBA" id="ARBA00022452"/>
    </source>
</evidence>
<evidence type="ECO:0000259" key="4">
    <source>
        <dbReference type="Pfam" id="PF03865"/>
    </source>
</evidence>
<organism evidence="6 7">
    <name type="scientific">Sphingomonas longa</name>
    <dbReference type="NCBI Taxonomy" id="2778730"/>
    <lineage>
        <taxon>Bacteria</taxon>
        <taxon>Pseudomonadati</taxon>
        <taxon>Pseudomonadota</taxon>
        <taxon>Alphaproteobacteria</taxon>
        <taxon>Sphingomonadales</taxon>
        <taxon>Sphingomonadaceae</taxon>
        <taxon>Sphingomonas</taxon>
    </lineage>
</organism>
<evidence type="ECO:0000313" key="7">
    <source>
        <dbReference type="Proteomes" id="UP000763641"/>
    </source>
</evidence>
<evidence type="ECO:0000256" key="3">
    <source>
        <dbReference type="ARBA" id="ARBA00023237"/>
    </source>
</evidence>
<dbReference type="RefSeq" id="WP_204193913.1">
    <property type="nucleotide sequence ID" value="NZ_JAFEMC010000001.1"/>
</dbReference>
<feature type="domain" description="Haemolysin activator HlyB C-terminal" evidence="4">
    <location>
        <begin position="216"/>
        <end position="517"/>
    </location>
</feature>
<protein>
    <submittedName>
        <fullName evidence="6">ShlB/FhaC/HecB family hemolysin secretion/activation protein</fullName>
    </submittedName>
</protein>
<evidence type="ECO:0000256" key="2">
    <source>
        <dbReference type="ARBA" id="ARBA00022692"/>
    </source>
</evidence>
<dbReference type="InterPro" id="IPR013686">
    <property type="entry name" value="Polypept-transport_assoc_ShlB"/>
</dbReference>
<dbReference type="Gene3D" id="3.10.20.310">
    <property type="entry name" value="membrane protein fhac"/>
    <property type="match status" value="1"/>
</dbReference>
<feature type="domain" description="Polypeptide-transport-associated ShlB-type" evidence="5">
    <location>
        <begin position="76"/>
        <end position="145"/>
    </location>
</feature>
<keyword evidence="2" id="KW-0812">Transmembrane</keyword>
<comment type="caution">
    <text evidence="6">The sequence shown here is derived from an EMBL/GenBank/DDBJ whole genome shotgun (WGS) entry which is preliminary data.</text>
</comment>
<evidence type="ECO:0000313" key="6">
    <source>
        <dbReference type="EMBL" id="MBM6575234.1"/>
    </source>
</evidence>
<gene>
    <name evidence="6" type="ORF">ILT43_02540</name>
</gene>
<accession>A0ABS2D537</accession>